<dbReference type="Gene3D" id="3.30.565.10">
    <property type="entry name" value="Histidine kinase-like ATPase, C-terminal domain"/>
    <property type="match status" value="1"/>
</dbReference>
<evidence type="ECO:0000256" key="1">
    <source>
        <dbReference type="ARBA" id="ARBA00022679"/>
    </source>
</evidence>
<evidence type="ECO:0000256" key="2">
    <source>
        <dbReference type="ARBA" id="ARBA00022777"/>
    </source>
</evidence>
<dbReference type="InterPro" id="IPR050482">
    <property type="entry name" value="Sensor_HK_TwoCompSys"/>
</dbReference>
<dbReference type="PANTHER" id="PTHR24421:SF61">
    <property type="entry name" value="OXYGEN SENSOR HISTIDINE KINASE NREB"/>
    <property type="match status" value="1"/>
</dbReference>
<evidence type="ECO:0000313" key="7">
    <source>
        <dbReference type="Proteomes" id="UP001597068"/>
    </source>
</evidence>
<evidence type="ECO:0000313" key="6">
    <source>
        <dbReference type="EMBL" id="MFD0924743.1"/>
    </source>
</evidence>
<dbReference type="SUPFAM" id="SSF55874">
    <property type="entry name" value="ATPase domain of HSP90 chaperone/DNA topoisomerase II/histidine kinase"/>
    <property type="match status" value="1"/>
</dbReference>
<feature type="transmembrane region" description="Helical" evidence="4">
    <location>
        <begin position="97"/>
        <end position="117"/>
    </location>
</feature>
<comment type="caution">
    <text evidence="6">The sequence shown here is derived from an EMBL/GenBank/DDBJ whole genome shotgun (WGS) entry which is preliminary data.</text>
</comment>
<accession>A0ABW3G3Z3</accession>
<feature type="transmembrane region" description="Helical" evidence="4">
    <location>
        <begin position="177"/>
        <end position="195"/>
    </location>
</feature>
<keyword evidence="3" id="KW-0902">Two-component regulatory system</keyword>
<feature type="domain" description="Histidine kinase/HSP90-like ATPase" evidence="5">
    <location>
        <begin position="322"/>
        <end position="406"/>
    </location>
</feature>
<dbReference type="GO" id="GO:0016301">
    <property type="term" value="F:kinase activity"/>
    <property type="evidence" value="ECO:0007669"/>
    <property type="project" value="UniProtKB-KW"/>
</dbReference>
<organism evidence="6 7">
    <name type="scientific">Williamsia deligens</name>
    <dbReference type="NCBI Taxonomy" id="321325"/>
    <lineage>
        <taxon>Bacteria</taxon>
        <taxon>Bacillati</taxon>
        <taxon>Actinomycetota</taxon>
        <taxon>Actinomycetes</taxon>
        <taxon>Mycobacteriales</taxon>
        <taxon>Nocardiaceae</taxon>
        <taxon>Williamsia</taxon>
    </lineage>
</organism>
<keyword evidence="2 6" id="KW-0418">Kinase</keyword>
<dbReference type="InterPro" id="IPR036890">
    <property type="entry name" value="HATPase_C_sf"/>
</dbReference>
<name>A0ABW3G3Z3_9NOCA</name>
<dbReference type="Proteomes" id="UP001597068">
    <property type="component" value="Unassembled WGS sequence"/>
</dbReference>
<feature type="transmembrane region" description="Helical" evidence="4">
    <location>
        <begin position="64"/>
        <end position="85"/>
    </location>
</feature>
<keyword evidence="7" id="KW-1185">Reference proteome</keyword>
<keyword evidence="4" id="KW-1133">Transmembrane helix</keyword>
<keyword evidence="1" id="KW-0808">Transferase</keyword>
<dbReference type="EMBL" id="JBHTIL010000001">
    <property type="protein sequence ID" value="MFD0924743.1"/>
    <property type="molecule type" value="Genomic_DNA"/>
</dbReference>
<gene>
    <name evidence="6" type="ORF">ACFQ04_03245</name>
</gene>
<sequence length="407" mass="42488">MAASTGVVPTAVDDDVAPGPVAETGDAERRITRQFAVFVGAGYLAYLLINVGNIVGSFAFMDSWWALGAPVAVYGSGLAIGLAGALGAQRWIRRTTLAAAVLYLAAVLTTPIAWTGELTSNDLGLWYASFLGLVAVAVGMQPGIRPLVYLGVVTVAVVLCNTPLKTPENAVARLPDIAFAFAFSMPFVCATLIGVRTARVLDRTREETYRIAADTAAAQARSTERARFDALTHDGVMAALLGAARMGTTDDVRALAQRTLADLAQIASPTTTVIDVGSTSAARVIRAAVADVDDSTRPTVILPDTPDAVAYPTTVVETVAAATAEAVRNSARHSQATVTDVVATLDSDAITVTVADDGRGFDPQAVQPHRLGITVSIVGRMRQVDGGDAAVVSRPGRGTRVEITWKR</sequence>
<keyword evidence="4" id="KW-0472">Membrane</keyword>
<proteinExistence type="predicted"/>
<dbReference type="RefSeq" id="WP_253647251.1">
    <property type="nucleotide sequence ID" value="NZ_BAAAMO010000002.1"/>
</dbReference>
<evidence type="ECO:0000259" key="5">
    <source>
        <dbReference type="Pfam" id="PF02518"/>
    </source>
</evidence>
<evidence type="ECO:0000256" key="4">
    <source>
        <dbReference type="SAM" id="Phobius"/>
    </source>
</evidence>
<keyword evidence="4" id="KW-0812">Transmembrane</keyword>
<reference evidence="7" key="1">
    <citation type="journal article" date="2019" name="Int. J. Syst. Evol. Microbiol.">
        <title>The Global Catalogue of Microorganisms (GCM) 10K type strain sequencing project: providing services to taxonomists for standard genome sequencing and annotation.</title>
        <authorList>
            <consortium name="The Broad Institute Genomics Platform"/>
            <consortium name="The Broad Institute Genome Sequencing Center for Infectious Disease"/>
            <person name="Wu L."/>
            <person name="Ma J."/>
        </authorList>
    </citation>
    <scope>NUCLEOTIDE SEQUENCE [LARGE SCALE GENOMIC DNA]</scope>
    <source>
        <strain evidence="7">CCUG 50873</strain>
    </source>
</reference>
<protein>
    <submittedName>
        <fullName evidence="6">Sensor histidine kinase</fullName>
    </submittedName>
</protein>
<dbReference type="Pfam" id="PF02518">
    <property type="entry name" value="HATPase_c"/>
    <property type="match status" value="1"/>
</dbReference>
<evidence type="ECO:0000256" key="3">
    <source>
        <dbReference type="ARBA" id="ARBA00023012"/>
    </source>
</evidence>
<feature type="transmembrane region" description="Helical" evidence="4">
    <location>
        <begin position="35"/>
        <end position="58"/>
    </location>
</feature>
<feature type="transmembrane region" description="Helical" evidence="4">
    <location>
        <begin position="123"/>
        <end position="140"/>
    </location>
</feature>
<dbReference type="PANTHER" id="PTHR24421">
    <property type="entry name" value="NITRATE/NITRITE SENSOR PROTEIN NARX-RELATED"/>
    <property type="match status" value="1"/>
</dbReference>
<dbReference type="InterPro" id="IPR003594">
    <property type="entry name" value="HATPase_dom"/>
</dbReference>
<feature type="transmembrane region" description="Helical" evidence="4">
    <location>
        <begin position="147"/>
        <end position="165"/>
    </location>
</feature>